<evidence type="ECO:0000313" key="2">
    <source>
        <dbReference type="EMBL" id="XCM79349.1"/>
    </source>
</evidence>
<dbReference type="Pfam" id="PF00581">
    <property type="entry name" value="Rhodanese"/>
    <property type="match status" value="1"/>
</dbReference>
<dbReference type="RefSeq" id="WP_354639932.1">
    <property type="nucleotide sequence ID" value="NZ_CP159872.1"/>
</dbReference>
<dbReference type="AlphaFoldDB" id="A0AAU8JU63"/>
<dbReference type="EMBL" id="CP159872">
    <property type="protein sequence ID" value="XCM79349.1"/>
    <property type="molecule type" value="Genomic_DNA"/>
</dbReference>
<dbReference type="SMART" id="SM00450">
    <property type="entry name" value="RHOD"/>
    <property type="match status" value="1"/>
</dbReference>
<dbReference type="PROSITE" id="PS50206">
    <property type="entry name" value="RHODANESE_3"/>
    <property type="match status" value="1"/>
</dbReference>
<organism evidence="2">
    <name type="scientific">Kitasatospora camelliae</name>
    <dbReference type="NCBI Taxonomy" id="3156397"/>
    <lineage>
        <taxon>Bacteria</taxon>
        <taxon>Bacillati</taxon>
        <taxon>Actinomycetota</taxon>
        <taxon>Actinomycetes</taxon>
        <taxon>Kitasatosporales</taxon>
        <taxon>Streptomycetaceae</taxon>
        <taxon>Kitasatospora</taxon>
    </lineage>
</organism>
<dbReference type="KEGG" id="kcm:ABWK59_10620"/>
<dbReference type="Gene3D" id="3.40.250.10">
    <property type="entry name" value="Rhodanese-like domain"/>
    <property type="match status" value="1"/>
</dbReference>
<gene>
    <name evidence="2" type="ORF">ABWK59_10620</name>
</gene>
<dbReference type="PANTHER" id="PTHR43031:SF1">
    <property type="entry name" value="PYRIDINE NUCLEOTIDE-DISULPHIDE OXIDOREDUCTASE"/>
    <property type="match status" value="1"/>
</dbReference>
<dbReference type="SUPFAM" id="SSF52821">
    <property type="entry name" value="Rhodanese/Cell cycle control phosphatase"/>
    <property type="match status" value="1"/>
</dbReference>
<reference evidence="2" key="1">
    <citation type="submission" date="2024-06" db="EMBL/GenBank/DDBJ databases">
        <title>The genome sequences of Kitasatospora sp. strain HUAS MG31.</title>
        <authorList>
            <person name="Mo P."/>
        </authorList>
    </citation>
    <scope>NUCLEOTIDE SEQUENCE</scope>
    <source>
        <strain evidence="2">HUAS MG31</strain>
    </source>
</reference>
<feature type="domain" description="Rhodanese" evidence="1">
    <location>
        <begin position="54"/>
        <end position="144"/>
    </location>
</feature>
<dbReference type="InterPro" id="IPR001763">
    <property type="entry name" value="Rhodanese-like_dom"/>
</dbReference>
<proteinExistence type="predicted"/>
<sequence>MTAVTTSTTSTTAGIGSAVLGVPAAEPAVAAAHYAARLAFEADVSDVHADLASGVAGVVVVDSRNGAAWAQGHIPGALHLPTARIAELAPQLIDPSVTVVTYCWGPGCNGATRAALAFSRLGYRVKEMIGGFEYWVREGFAFESASGVERRPVDDLTAPRSGISCAC</sequence>
<dbReference type="InterPro" id="IPR050229">
    <property type="entry name" value="GlpE_sulfurtransferase"/>
</dbReference>
<accession>A0AAU8JU63</accession>
<evidence type="ECO:0000259" key="1">
    <source>
        <dbReference type="PROSITE" id="PS50206"/>
    </source>
</evidence>
<name>A0AAU8JU63_9ACTN</name>
<dbReference type="PANTHER" id="PTHR43031">
    <property type="entry name" value="FAD-DEPENDENT OXIDOREDUCTASE"/>
    <property type="match status" value="1"/>
</dbReference>
<protein>
    <submittedName>
        <fullName evidence="2">Rhodanese-like domain-containing protein</fullName>
    </submittedName>
</protein>
<dbReference type="InterPro" id="IPR036873">
    <property type="entry name" value="Rhodanese-like_dom_sf"/>
</dbReference>